<accession>A0A561SHR5</accession>
<dbReference type="PANTHER" id="PTHR13847">
    <property type="entry name" value="SARCOSINE DEHYDROGENASE-RELATED"/>
    <property type="match status" value="1"/>
</dbReference>
<organism evidence="2 3">
    <name type="scientific">Pseudonocardia hierapolitana</name>
    <dbReference type="NCBI Taxonomy" id="1128676"/>
    <lineage>
        <taxon>Bacteria</taxon>
        <taxon>Bacillati</taxon>
        <taxon>Actinomycetota</taxon>
        <taxon>Actinomycetes</taxon>
        <taxon>Pseudonocardiales</taxon>
        <taxon>Pseudonocardiaceae</taxon>
        <taxon>Pseudonocardia</taxon>
    </lineage>
</organism>
<evidence type="ECO:0000313" key="3">
    <source>
        <dbReference type="Proteomes" id="UP000321261"/>
    </source>
</evidence>
<dbReference type="GO" id="GO:0005737">
    <property type="term" value="C:cytoplasm"/>
    <property type="evidence" value="ECO:0007669"/>
    <property type="project" value="TreeGrafter"/>
</dbReference>
<gene>
    <name evidence="2" type="ORF">FHX44_11299</name>
</gene>
<feature type="domain" description="FAD dependent oxidoreductase" evidence="1">
    <location>
        <begin position="37"/>
        <end position="391"/>
    </location>
</feature>
<dbReference type="Pfam" id="PF01266">
    <property type="entry name" value="DAO"/>
    <property type="match status" value="1"/>
</dbReference>
<keyword evidence="3" id="KW-1185">Reference proteome</keyword>
<sequence>MGPNLTSAAVGLWFEQVASDGYDLAPRPPLEGDTEADVCIVGAGYTGLWTAHTLLRRDPGLRVLLIEREIAGFGASGRNGGWCSALFPAGRAALTRRHGAEAADAMRAAMRAAVDEVGTAVADEGISCGWLKGGTVVLARTPAQLARARAEVSDGPDRVELLGPQETSALVGAAGVLGATYSPDCARIQPARLARGLARAVERRGGRIAEGTTALAIRPREVVTDRGVVRARTVVRATEAWSATLTPRSVVPVYSLIVATRPLPASFWDEAGLAGGQTFSDHRHLVVYGQRTADDRLVFGGRGAPYHFRSRIHPSFDRDERVFAGLRTAVTELFPALRPDDFTHAWGGPLGIPRDWHAGIGLGPDGVGWAGGYVGDGVATSNLAGRTLAALILGSDDPLVRLPWVGHRSRRWEPEPLRWLLVNAGLRLMTLADEEERLTRRPSVVAASLTRFLGG</sequence>
<dbReference type="InterPro" id="IPR006076">
    <property type="entry name" value="FAD-dep_OxRdtase"/>
</dbReference>
<dbReference type="Proteomes" id="UP000321261">
    <property type="component" value="Unassembled WGS sequence"/>
</dbReference>
<dbReference type="InterPro" id="IPR036188">
    <property type="entry name" value="FAD/NAD-bd_sf"/>
</dbReference>
<name>A0A561SHR5_9PSEU</name>
<comment type="caution">
    <text evidence="2">The sequence shown here is derived from an EMBL/GenBank/DDBJ whole genome shotgun (WGS) entry which is preliminary data.</text>
</comment>
<dbReference type="Gene3D" id="3.30.9.10">
    <property type="entry name" value="D-Amino Acid Oxidase, subunit A, domain 2"/>
    <property type="match status" value="1"/>
</dbReference>
<dbReference type="Gene3D" id="3.50.50.60">
    <property type="entry name" value="FAD/NAD(P)-binding domain"/>
    <property type="match status" value="1"/>
</dbReference>
<dbReference type="RefSeq" id="WP_147253792.1">
    <property type="nucleotide sequence ID" value="NZ_VIWU01000001.1"/>
</dbReference>
<evidence type="ECO:0000259" key="1">
    <source>
        <dbReference type="Pfam" id="PF01266"/>
    </source>
</evidence>
<dbReference type="EMBL" id="VIWU01000001">
    <property type="protein sequence ID" value="TWF74419.1"/>
    <property type="molecule type" value="Genomic_DNA"/>
</dbReference>
<dbReference type="SUPFAM" id="SSF51905">
    <property type="entry name" value="FAD/NAD(P)-binding domain"/>
    <property type="match status" value="1"/>
</dbReference>
<proteinExistence type="predicted"/>
<dbReference type="PANTHER" id="PTHR13847:SF285">
    <property type="entry name" value="FAD DEPENDENT OXIDOREDUCTASE DOMAIN-CONTAINING PROTEIN"/>
    <property type="match status" value="1"/>
</dbReference>
<evidence type="ECO:0000313" key="2">
    <source>
        <dbReference type="EMBL" id="TWF74419.1"/>
    </source>
</evidence>
<dbReference type="OrthoDB" id="9805852at2"/>
<protein>
    <submittedName>
        <fullName evidence="2">Glycine/D-amino acid oxidase-like deaminating enzyme</fullName>
    </submittedName>
</protein>
<dbReference type="AlphaFoldDB" id="A0A561SHR5"/>
<reference evidence="2 3" key="1">
    <citation type="submission" date="2019-06" db="EMBL/GenBank/DDBJ databases">
        <title>Sequencing the genomes of 1000 actinobacteria strains.</title>
        <authorList>
            <person name="Klenk H.-P."/>
        </authorList>
    </citation>
    <scope>NUCLEOTIDE SEQUENCE [LARGE SCALE GENOMIC DNA]</scope>
    <source>
        <strain evidence="2 3">DSM 45671</strain>
    </source>
</reference>